<proteinExistence type="predicted"/>
<keyword evidence="1" id="KW-0732">Signal</keyword>
<sequence length="90" mass="10114">MCIACVQMFFICLCTHLEYASVDCSHYICCVCACEHVGFLSMHADCIALFYLRSCLRSHVPTLSNRSEDTVEGFCIYPTPLHLSTCLHAN</sequence>
<dbReference type="EMBL" id="CM009750">
    <property type="protein sequence ID" value="PUZ70695.1"/>
    <property type="molecule type" value="Genomic_DNA"/>
</dbReference>
<organism evidence="2 3">
    <name type="scientific">Panicum hallii var. hallii</name>
    <dbReference type="NCBI Taxonomy" id="1504633"/>
    <lineage>
        <taxon>Eukaryota</taxon>
        <taxon>Viridiplantae</taxon>
        <taxon>Streptophyta</taxon>
        <taxon>Embryophyta</taxon>
        <taxon>Tracheophyta</taxon>
        <taxon>Spermatophyta</taxon>
        <taxon>Magnoliopsida</taxon>
        <taxon>Liliopsida</taxon>
        <taxon>Poales</taxon>
        <taxon>Poaceae</taxon>
        <taxon>PACMAD clade</taxon>
        <taxon>Panicoideae</taxon>
        <taxon>Panicodae</taxon>
        <taxon>Paniceae</taxon>
        <taxon>Panicinae</taxon>
        <taxon>Panicum</taxon>
        <taxon>Panicum sect. Panicum</taxon>
    </lineage>
</organism>
<feature type="chain" id="PRO_5015395533" description="Secreted protein" evidence="1">
    <location>
        <begin position="21"/>
        <end position="90"/>
    </location>
</feature>
<accession>A0A2T7ESA2</accession>
<protein>
    <recommendedName>
        <fullName evidence="4">Secreted protein</fullName>
    </recommendedName>
</protein>
<evidence type="ECO:0008006" key="4">
    <source>
        <dbReference type="Google" id="ProtNLM"/>
    </source>
</evidence>
<evidence type="ECO:0000313" key="3">
    <source>
        <dbReference type="Proteomes" id="UP000244336"/>
    </source>
</evidence>
<reference evidence="2 3" key="1">
    <citation type="submission" date="2018-04" db="EMBL/GenBank/DDBJ databases">
        <title>WGS assembly of Panicum hallii var. hallii HAL2.</title>
        <authorList>
            <person name="Lovell J."/>
            <person name="Jenkins J."/>
            <person name="Lowry D."/>
            <person name="Mamidi S."/>
            <person name="Sreedasyam A."/>
            <person name="Weng X."/>
            <person name="Barry K."/>
            <person name="Bonette J."/>
            <person name="Campitelli B."/>
            <person name="Daum C."/>
            <person name="Gordon S."/>
            <person name="Gould B."/>
            <person name="Lipzen A."/>
            <person name="MacQueen A."/>
            <person name="Palacio-Mejia J."/>
            <person name="Plott C."/>
            <person name="Shakirov E."/>
            <person name="Shu S."/>
            <person name="Yoshinaga Y."/>
            <person name="Zane M."/>
            <person name="Rokhsar D."/>
            <person name="Grimwood J."/>
            <person name="Schmutz J."/>
            <person name="Juenger T."/>
        </authorList>
    </citation>
    <scope>NUCLEOTIDE SEQUENCE [LARGE SCALE GENOMIC DNA]</scope>
    <source>
        <strain evidence="3">cv. HAL2</strain>
    </source>
</reference>
<keyword evidence="3" id="KW-1185">Reference proteome</keyword>
<evidence type="ECO:0000313" key="2">
    <source>
        <dbReference type="EMBL" id="PUZ70695.1"/>
    </source>
</evidence>
<feature type="signal peptide" evidence="1">
    <location>
        <begin position="1"/>
        <end position="20"/>
    </location>
</feature>
<name>A0A2T7ESA2_9POAL</name>
<dbReference type="Proteomes" id="UP000244336">
    <property type="component" value="Chromosome 2"/>
</dbReference>
<gene>
    <name evidence="2" type="ORF">GQ55_2G254800</name>
</gene>
<dbReference type="Gramene" id="PUZ70695">
    <property type="protein sequence ID" value="PUZ70695"/>
    <property type="gene ID" value="GQ55_2G254800"/>
</dbReference>
<dbReference type="AlphaFoldDB" id="A0A2T7ESA2"/>
<evidence type="ECO:0000256" key="1">
    <source>
        <dbReference type="SAM" id="SignalP"/>
    </source>
</evidence>